<dbReference type="Gene3D" id="3.30.70.420">
    <property type="entry name" value="Hydroxymethylglutaryl-CoA reductase, class I/II, NAD/NADP-binding domain"/>
    <property type="match status" value="1"/>
</dbReference>
<organism evidence="3">
    <name type="scientific">marine metagenome</name>
    <dbReference type="NCBI Taxonomy" id="408172"/>
    <lineage>
        <taxon>unclassified sequences</taxon>
        <taxon>metagenomes</taxon>
        <taxon>ecological metagenomes</taxon>
    </lineage>
</organism>
<dbReference type="PROSITE" id="PS00318">
    <property type="entry name" value="HMG_COA_REDUCTASE_2"/>
    <property type="match status" value="1"/>
</dbReference>
<dbReference type="InterPro" id="IPR023074">
    <property type="entry name" value="HMG_CoA_Rdtase_cat_sf"/>
</dbReference>
<evidence type="ECO:0000256" key="1">
    <source>
        <dbReference type="ARBA" id="ARBA00007661"/>
    </source>
</evidence>
<dbReference type="PRINTS" id="PR00071">
    <property type="entry name" value="HMGCOARDTASE"/>
</dbReference>
<dbReference type="GO" id="GO:0015936">
    <property type="term" value="P:coenzyme A metabolic process"/>
    <property type="evidence" value="ECO:0007669"/>
    <property type="project" value="InterPro"/>
</dbReference>
<gene>
    <name evidence="3" type="ORF">METZ01_LOCUS384594</name>
</gene>
<dbReference type="InterPro" id="IPR009023">
    <property type="entry name" value="HMG_CoA_Rdtase_NAD(P)-bd_sf"/>
</dbReference>
<protein>
    <recommendedName>
        <fullName evidence="4">Hydroxymethylglutaryl-CoA reductase (NADPH)</fullName>
    </recommendedName>
</protein>
<dbReference type="InterPro" id="IPR023076">
    <property type="entry name" value="HMG_CoA_Rdtase_CS"/>
</dbReference>
<feature type="non-terminal residue" evidence="3">
    <location>
        <position position="1"/>
    </location>
</feature>
<evidence type="ECO:0008006" key="4">
    <source>
        <dbReference type="Google" id="ProtNLM"/>
    </source>
</evidence>
<dbReference type="SUPFAM" id="SSF55035">
    <property type="entry name" value="NAD-binding domain of HMG-CoA reductase"/>
    <property type="match status" value="1"/>
</dbReference>
<dbReference type="SUPFAM" id="SSF56542">
    <property type="entry name" value="Substrate-binding domain of HMG-CoA reductase"/>
    <property type="match status" value="1"/>
</dbReference>
<sequence>VASATRGATAISRSGGVTTHVLRQVMMRIPLFVLDSTASAIKFRHWIEDHFEELKAQTRLVSRHAQLKSVVPDQVGTRVNITFAYETGDAAGQNMTTSCTWKACQWILDQMQHFPEILVESFIVDGNMSGDKKVNYQAFINGRGTRVTAEALITNEILERILKVSARQLEEGHLQSMSAGVNIGMIGNNCNIANTIGAMFTALGQDIACVHESSLGTLRFQAANEGLYATLDLPALIVGSVGGGTNLPTQADYLEMIDCKGVHKAGRLAEIIAGFCLSLDLSTSPNLSPSSSPP</sequence>
<evidence type="ECO:0000256" key="2">
    <source>
        <dbReference type="ARBA" id="ARBA00023002"/>
    </source>
</evidence>
<dbReference type="AlphaFoldDB" id="A0A382UBS1"/>
<keyword evidence="2" id="KW-0560">Oxidoreductase</keyword>
<dbReference type="EMBL" id="UINC01143042">
    <property type="protein sequence ID" value="SVD31740.1"/>
    <property type="molecule type" value="Genomic_DNA"/>
</dbReference>
<dbReference type="Gene3D" id="3.90.770.10">
    <property type="entry name" value="3-hydroxy-3-methylglutaryl-coenzyme A Reductase, Chain A, domain 2"/>
    <property type="match status" value="1"/>
</dbReference>
<dbReference type="PROSITE" id="PS50065">
    <property type="entry name" value="HMG_COA_REDUCTASE_4"/>
    <property type="match status" value="1"/>
</dbReference>
<dbReference type="PANTHER" id="PTHR10572:SF24">
    <property type="entry name" value="3-HYDROXY-3-METHYLGLUTARYL-COENZYME A REDUCTASE"/>
    <property type="match status" value="1"/>
</dbReference>
<comment type="similarity">
    <text evidence="1">Belongs to the HMG-CoA reductase family.</text>
</comment>
<feature type="non-terminal residue" evidence="3">
    <location>
        <position position="294"/>
    </location>
</feature>
<evidence type="ECO:0000313" key="3">
    <source>
        <dbReference type="EMBL" id="SVD31740.1"/>
    </source>
</evidence>
<dbReference type="Pfam" id="PF00368">
    <property type="entry name" value="HMG-CoA_red"/>
    <property type="match status" value="1"/>
</dbReference>
<proteinExistence type="inferred from homology"/>
<dbReference type="PANTHER" id="PTHR10572">
    <property type="entry name" value="3-HYDROXY-3-METHYLGLUTARYL-COENZYME A REDUCTASE"/>
    <property type="match status" value="1"/>
</dbReference>
<dbReference type="InterPro" id="IPR009029">
    <property type="entry name" value="HMG_CoA_Rdtase_sub-bd_dom_sf"/>
</dbReference>
<dbReference type="InterPro" id="IPR002202">
    <property type="entry name" value="HMG_CoA_Rdtase"/>
</dbReference>
<dbReference type="GO" id="GO:0004420">
    <property type="term" value="F:hydroxymethylglutaryl-CoA reductase (NADPH) activity"/>
    <property type="evidence" value="ECO:0007669"/>
    <property type="project" value="InterPro"/>
</dbReference>
<accession>A0A382UBS1</accession>
<name>A0A382UBS1_9ZZZZ</name>
<reference evidence="3" key="1">
    <citation type="submission" date="2018-05" db="EMBL/GenBank/DDBJ databases">
        <authorList>
            <person name="Lanie J.A."/>
            <person name="Ng W.-L."/>
            <person name="Kazmierczak K.M."/>
            <person name="Andrzejewski T.M."/>
            <person name="Davidsen T.M."/>
            <person name="Wayne K.J."/>
            <person name="Tettelin H."/>
            <person name="Glass J.I."/>
            <person name="Rusch D."/>
            <person name="Podicherti R."/>
            <person name="Tsui H.-C.T."/>
            <person name="Winkler M.E."/>
        </authorList>
    </citation>
    <scope>NUCLEOTIDE SEQUENCE</scope>
</reference>